<dbReference type="Pfam" id="PF03717">
    <property type="entry name" value="PBP_dimer"/>
    <property type="match status" value="1"/>
</dbReference>
<gene>
    <name evidence="16" type="primary">mrdA</name>
    <name evidence="16" type="ORF">DN069_11805</name>
</gene>
<keyword evidence="13" id="KW-0961">Cell wall biogenesis/degradation</keyword>
<dbReference type="Gene3D" id="3.40.710.10">
    <property type="entry name" value="DD-peptidase/beta-lactamase superfamily"/>
    <property type="match status" value="1"/>
</dbReference>
<evidence type="ECO:0000256" key="4">
    <source>
        <dbReference type="ARBA" id="ARBA00022475"/>
    </source>
</evidence>
<dbReference type="GO" id="GO:0005886">
    <property type="term" value="C:plasma membrane"/>
    <property type="evidence" value="ECO:0007669"/>
    <property type="project" value="UniProtKB-SubCell"/>
</dbReference>
<accession>A0A2X0KF25</accession>
<feature type="domain" description="Penicillin-binding protein dimerisation" evidence="15">
    <location>
        <begin position="60"/>
        <end position="248"/>
    </location>
</feature>
<comment type="subcellular location">
    <subcellularLocation>
        <location evidence="2">Cell membrane</location>
    </subcellularLocation>
    <subcellularLocation>
        <location evidence="1">Membrane</location>
        <topology evidence="1">Single-pass membrane protein</topology>
    </subcellularLocation>
</comment>
<dbReference type="InterPro" id="IPR001460">
    <property type="entry name" value="PCN-bd_Tpept"/>
</dbReference>
<dbReference type="GO" id="GO:0071555">
    <property type="term" value="P:cell wall organization"/>
    <property type="evidence" value="ECO:0007669"/>
    <property type="project" value="UniProtKB-KW"/>
</dbReference>
<dbReference type="GO" id="GO:0008360">
    <property type="term" value="P:regulation of cell shape"/>
    <property type="evidence" value="ECO:0007669"/>
    <property type="project" value="UniProtKB-KW"/>
</dbReference>
<dbReference type="AlphaFoldDB" id="A0A2X0KF25"/>
<evidence type="ECO:0000256" key="8">
    <source>
        <dbReference type="ARBA" id="ARBA00022801"/>
    </source>
</evidence>
<evidence type="ECO:0000256" key="5">
    <source>
        <dbReference type="ARBA" id="ARBA00022519"/>
    </source>
</evidence>
<keyword evidence="4" id="KW-1003">Cell membrane</keyword>
<dbReference type="GO" id="GO:0008658">
    <property type="term" value="F:penicillin binding"/>
    <property type="evidence" value="ECO:0007669"/>
    <property type="project" value="InterPro"/>
</dbReference>
<evidence type="ECO:0000313" key="16">
    <source>
        <dbReference type="EMBL" id="RAG85450.1"/>
    </source>
</evidence>
<evidence type="ECO:0000256" key="13">
    <source>
        <dbReference type="ARBA" id="ARBA00023316"/>
    </source>
</evidence>
<evidence type="ECO:0000256" key="7">
    <source>
        <dbReference type="ARBA" id="ARBA00022692"/>
    </source>
</evidence>
<proteinExistence type="inferred from homology"/>
<keyword evidence="5" id="KW-0997">Cell inner membrane</keyword>
<dbReference type="PANTHER" id="PTHR30627">
    <property type="entry name" value="PEPTIDOGLYCAN D,D-TRANSPEPTIDASE"/>
    <property type="match status" value="1"/>
</dbReference>
<keyword evidence="10" id="KW-0573">Peptidoglycan synthesis</keyword>
<evidence type="ECO:0000259" key="14">
    <source>
        <dbReference type="Pfam" id="PF00905"/>
    </source>
</evidence>
<evidence type="ECO:0000256" key="11">
    <source>
        <dbReference type="ARBA" id="ARBA00022989"/>
    </source>
</evidence>
<dbReference type="EMBL" id="QKYN01000041">
    <property type="protein sequence ID" value="RAG85450.1"/>
    <property type="molecule type" value="Genomic_DNA"/>
</dbReference>
<dbReference type="InterPro" id="IPR012338">
    <property type="entry name" value="Beta-lactam/transpept-like"/>
</dbReference>
<sequence>MGNIPETGRTRKITGRLLVLQVLVLSLLGTLGGRLWYLQIRDGASYVQQASSNHIRTVVVPAVRGEILDANGVPLATNTTKLVVSVSRTSLIGQKDGGKAVLTRLGQVLGLGYQQVEEKVRLCDAKTPAPCWNGSPYQPIPVTQTATTQQAMQIMERQEDFPGVTATPAAVRTYPAPDKANAAQILGYLSPVTQDEINAATDPSGKSSLAPSDQVGRAGLEYQYDKALRGTNGTSNLEVDNLGRVIGTAGGNAAVPGDSVVTSIDARVQAIAEQQLQQALITLRGTYDTVTHENFKADSGAVVVMDVHTGKIIAMASAPTYDPNIWSGGISAKDYANLNSTSSDYPMLNRAIQGQSAPGSTFKVVSTTGALNAGYNFDSTFPCTSSMTIGGRVFKNFEGENFGAINLSKALEVSCDTVFYNIAYQQWLSDGGTKPKAPKDWLFKTAHQFGLGAVTGIDLPGEVKGRVPDRQWHIDYYNAMKDTWCKQAKTETDAYLKAIATEDCADFATLRAGDEVNYAIGQGDTLVTPIQMARIYSALANGGTIYQPELTKAIVSPGGKQVQTVQPVVQGHLPDTPAMISYIDQATANVVTSGTAAWKFQGWPQDKIQLHAKTGTAEVVGKQTTSWFDTYTKDYAIVMTISQGGTGSGGSGPAVRNIYNALYGIQANNSIDPSKAIHPPALNQLPAFHADGTVTSPVDYSVPQLPQATEPDRQAPLLAALDIAALAPERRADGWQA</sequence>
<dbReference type="InterPro" id="IPR017790">
    <property type="entry name" value="Penicillin-binding_protein_2"/>
</dbReference>
<dbReference type="Proteomes" id="UP000248889">
    <property type="component" value="Unassembled WGS sequence"/>
</dbReference>
<dbReference type="GO" id="GO:0006508">
    <property type="term" value="P:proteolysis"/>
    <property type="evidence" value="ECO:0007669"/>
    <property type="project" value="UniProtKB-KW"/>
</dbReference>
<keyword evidence="7" id="KW-0812">Transmembrane</keyword>
<evidence type="ECO:0000256" key="6">
    <source>
        <dbReference type="ARBA" id="ARBA00022670"/>
    </source>
</evidence>
<dbReference type="NCBIfam" id="TIGR03423">
    <property type="entry name" value="pbp2_mrdA"/>
    <property type="match status" value="1"/>
</dbReference>
<evidence type="ECO:0000256" key="10">
    <source>
        <dbReference type="ARBA" id="ARBA00022984"/>
    </source>
</evidence>
<keyword evidence="8" id="KW-0378">Hydrolase</keyword>
<dbReference type="Pfam" id="PF00905">
    <property type="entry name" value="Transpeptidase"/>
    <property type="match status" value="1"/>
</dbReference>
<dbReference type="InterPro" id="IPR036138">
    <property type="entry name" value="PBP_dimer_sf"/>
</dbReference>
<evidence type="ECO:0000259" key="15">
    <source>
        <dbReference type="Pfam" id="PF03717"/>
    </source>
</evidence>
<reference evidence="16 17" key="1">
    <citation type="submission" date="2018-06" db="EMBL/GenBank/DDBJ databases">
        <title>Streptacidiphilus pinicola sp. nov., isolated from pine grove soil.</title>
        <authorList>
            <person name="Roh S.G."/>
            <person name="Park S."/>
            <person name="Kim M.-K."/>
            <person name="Yun B.-R."/>
            <person name="Park J."/>
            <person name="Kim M.J."/>
            <person name="Kim Y.S."/>
            <person name="Kim S.B."/>
        </authorList>
    </citation>
    <scope>NUCLEOTIDE SEQUENCE [LARGE SCALE GENOMIC DNA]</scope>
    <source>
        <strain evidence="16 17">MMS16-CNU450</strain>
    </source>
</reference>
<evidence type="ECO:0000256" key="12">
    <source>
        <dbReference type="ARBA" id="ARBA00023136"/>
    </source>
</evidence>
<evidence type="ECO:0000256" key="1">
    <source>
        <dbReference type="ARBA" id="ARBA00004167"/>
    </source>
</evidence>
<feature type="domain" description="Penicillin-binding protein transpeptidase" evidence="14">
    <location>
        <begin position="300"/>
        <end position="659"/>
    </location>
</feature>
<dbReference type="GO" id="GO:0009002">
    <property type="term" value="F:serine-type D-Ala-D-Ala carboxypeptidase activity"/>
    <property type="evidence" value="ECO:0007669"/>
    <property type="project" value="InterPro"/>
</dbReference>
<keyword evidence="6" id="KW-0645">Protease</keyword>
<keyword evidence="9" id="KW-0133">Cell shape</keyword>
<name>A0A2X0KF25_9ACTN</name>
<dbReference type="SUPFAM" id="SSF56519">
    <property type="entry name" value="Penicillin binding protein dimerisation domain"/>
    <property type="match status" value="1"/>
</dbReference>
<evidence type="ECO:0000256" key="3">
    <source>
        <dbReference type="ARBA" id="ARBA00007171"/>
    </source>
</evidence>
<dbReference type="InterPro" id="IPR050515">
    <property type="entry name" value="Beta-lactam/transpept"/>
</dbReference>
<dbReference type="Gene3D" id="3.90.1310.10">
    <property type="entry name" value="Penicillin-binding protein 2a (Domain 2)"/>
    <property type="match status" value="1"/>
</dbReference>
<dbReference type="InterPro" id="IPR005311">
    <property type="entry name" value="PBP_dimer"/>
</dbReference>
<keyword evidence="12" id="KW-0472">Membrane</keyword>
<evidence type="ECO:0000256" key="2">
    <source>
        <dbReference type="ARBA" id="ARBA00004236"/>
    </source>
</evidence>
<dbReference type="RefSeq" id="WP_111500880.1">
    <property type="nucleotide sequence ID" value="NZ_QKYN01000041.1"/>
</dbReference>
<evidence type="ECO:0000256" key="9">
    <source>
        <dbReference type="ARBA" id="ARBA00022960"/>
    </source>
</evidence>
<dbReference type="GO" id="GO:0071972">
    <property type="term" value="F:peptidoglycan L,D-transpeptidase activity"/>
    <property type="evidence" value="ECO:0007669"/>
    <property type="project" value="TreeGrafter"/>
</dbReference>
<dbReference type="PANTHER" id="PTHR30627:SF2">
    <property type="entry name" value="PEPTIDOGLYCAN D,D-TRANSPEPTIDASE MRDA"/>
    <property type="match status" value="1"/>
</dbReference>
<dbReference type="SUPFAM" id="SSF56601">
    <property type="entry name" value="beta-lactamase/transpeptidase-like"/>
    <property type="match status" value="1"/>
</dbReference>
<evidence type="ECO:0000313" key="17">
    <source>
        <dbReference type="Proteomes" id="UP000248889"/>
    </source>
</evidence>
<protein>
    <submittedName>
        <fullName evidence="16">Penicillin-binding protein 2</fullName>
    </submittedName>
</protein>
<dbReference type="OrthoDB" id="9766847at2"/>
<organism evidence="16 17">
    <name type="scientific">Streptacidiphilus pinicola</name>
    <dbReference type="NCBI Taxonomy" id="2219663"/>
    <lineage>
        <taxon>Bacteria</taxon>
        <taxon>Bacillati</taxon>
        <taxon>Actinomycetota</taxon>
        <taxon>Actinomycetes</taxon>
        <taxon>Kitasatosporales</taxon>
        <taxon>Streptomycetaceae</taxon>
        <taxon>Streptacidiphilus</taxon>
    </lineage>
</organism>
<comment type="caution">
    <text evidence="16">The sequence shown here is derived from an EMBL/GenBank/DDBJ whole genome shotgun (WGS) entry which is preliminary data.</text>
</comment>
<keyword evidence="17" id="KW-1185">Reference proteome</keyword>
<comment type="similarity">
    <text evidence="3">Belongs to the transpeptidase family.</text>
</comment>
<dbReference type="GO" id="GO:0009252">
    <property type="term" value="P:peptidoglycan biosynthetic process"/>
    <property type="evidence" value="ECO:0007669"/>
    <property type="project" value="UniProtKB-KW"/>
</dbReference>
<keyword evidence="11" id="KW-1133">Transmembrane helix</keyword>